<accession>A0A0F8U6J5</accession>
<dbReference type="InterPro" id="IPR002052">
    <property type="entry name" value="DNA_methylase_N6_adenine_CS"/>
</dbReference>
<keyword evidence="2" id="KW-0489">Methyltransferase</keyword>
<dbReference type="PRINTS" id="PR00507">
    <property type="entry name" value="N12N6MTFRASE"/>
</dbReference>
<organism evidence="11 12">
    <name type="scientific">Methanosarcina mazei</name>
    <name type="common">Methanosarcina frisia</name>
    <dbReference type="NCBI Taxonomy" id="2209"/>
    <lineage>
        <taxon>Archaea</taxon>
        <taxon>Methanobacteriati</taxon>
        <taxon>Methanobacteriota</taxon>
        <taxon>Stenosarchaea group</taxon>
        <taxon>Methanomicrobia</taxon>
        <taxon>Methanosarcinales</taxon>
        <taxon>Methanosarcinaceae</taxon>
        <taxon>Methanosarcina</taxon>
    </lineage>
</organism>
<evidence type="ECO:0000256" key="5">
    <source>
        <dbReference type="ARBA" id="ARBA00022747"/>
    </source>
</evidence>
<comment type="caution">
    <text evidence="11">The sequence shown here is derived from an EMBL/GenBank/DDBJ whole genome shotgun (WGS) entry which is preliminary data.</text>
</comment>
<dbReference type="GO" id="GO:0003677">
    <property type="term" value="F:DNA binding"/>
    <property type="evidence" value="ECO:0007669"/>
    <property type="project" value="InterPro"/>
</dbReference>
<keyword evidence="13" id="KW-1185">Reference proteome</keyword>
<keyword evidence="11" id="KW-0540">Nuclease</keyword>
<name>A0A0F8U6J5_METMZ</name>
<dbReference type="EMBL" id="JJOS01000012">
    <property type="protein sequence ID" value="KKG06139.1"/>
    <property type="molecule type" value="Genomic_DNA"/>
</dbReference>
<dbReference type="Gene3D" id="3.40.50.150">
    <property type="entry name" value="Vaccinia Virus protein VP39"/>
    <property type="match status" value="1"/>
</dbReference>
<dbReference type="Pfam" id="PF02384">
    <property type="entry name" value="N6_Mtase"/>
    <property type="match status" value="1"/>
</dbReference>
<keyword evidence="3" id="KW-0808">Transferase</keyword>
<feature type="coiled-coil region" evidence="7">
    <location>
        <begin position="635"/>
        <end position="780"/>
    </location>
</feature>
<evidence type="ECO:0000256" key="6">
    <source>
        <dbReference type="ARBA" id="ARBA00047942"/>
    </source>
</evidence>
<dbReference type="AlphaFoldDB" id="A0A0F8U6J5"/>
<dbReference type="GO" id="GO:0004519">
    <property type="term" value="F:endonuclease activity"/>
    <property type="evidence" value="ECO:0007669"/>
    <property type="project" value="UniProtKB-KW"/>
</dbReference>
<evidence type="ECO:0000313" key="11">
    <source>
        <dbReference type="EMBL" id="KKH86881.1"/>
    </source>
</evidence>
<keyword evidence="5" id="KW-0680">Restriction system</keyword>
<dbReference type="EMBL" id="JJQU01000093">
    <property type="protein sequence ID" value="KKH86881.1"/>
    <property type="molecule type" value="Genomic_DNA"/>
</dbReference>
<feature type="domain" description="N6 adenine-specific DNA methyltransferase N-terminal" evidence="9">
    <location>
        <begin position="10"/>
        <end position="149"/>
    </location>
</feature>
<dbReference type="Proteomes" id="UP000034578">
    <property type="component" value="Unassembled WGS sequence"/>
</dbReference>
<keyword evidence="7" id="KW-0175">Coiled coil</keyword>
<protein>
    <recommendedName>
        <fullName evidence="1">site-specific DNA-methyltransferase (adenine-specific)</fullName>
        <ecNumber evidence="1">2.1.1.72</ecNumber>
    </recommendedName>
</protein>
<dbReference type="GO" id="GO:0008170">
    <property type="term" value="F:N-methyltransferase activity"/>
    <property type="evidence" value="ECO:0007669"/>
    <property type="project" value="InterPro"/>
</dbReference>
<evidence type="ECO:0000256" key="4">
    <source>
        <dbReference type="ARBA" id="ARBA00022691"/>
    </source>
</evidence>
<dbReference type="InterPro" id="IPR029063">
    <property type="entry name" value="SAM-dependent_MTases_sf"/>
</dbReference>
<dbReference type="InterPro" id="IPR003356">
    <property type="entry name" value="DNA_methylase_A-5"/>
</dbReference>
<dbReference type="InterPro" id="IPR022749">
    <property type="entry name" value="D12N6_MeTrfase_N"/>
</dbReference>
<comment type="catalytic activity">
    <reaction evidence="6">
        <text>a 2'-deoxyadenosine in DNA + S-adenosyl-L-methionine = an N(6)-methyl-2'-deoxyadenosine in DNA + S-adenosyl-L-homocysteine + H(+)</text>
        <dbReference type="Rhea" id="RHEA:15197"/>
        <dbReference type="Rhea" id="RHEA-COMP:12418"/>
        <dbReference type="Rhea" id="RHEA-COMP:12419"/>
        <dbReference type="ChEBI" id="CHEBI:15378"/>
        <dbReference type="ChEBI" id="CHEBI:57856"/>
        <dbReference type="ChEBI" id="CHEBI:59789"/>
        <dbReference type="ChEBI" id="CHEBI:90615"/>
        <dbReference type="ChEBI" id="CHEBI:90616"/>
        <dbReference type="EC" id="2.1.1.72"/>
    </reaction>
</comment>
<evidence type="ECO:0000256" key="1">
    <source>
        <dbReference type="ARBA" id="ARBA00011900"/>
    </source>
</evidence>
<dbReference type="SUPFAM" id="SSF53335">
    <property type="entry name" value="S-adenosyl-L-methionine-dependent methyltransferases"/>
    <property type="match status" value="1"/>
</dbReference>
<evidence type="ECO:0000256" key="7">
    <source>
        <dbReference type="SAM" id="Coils"/>
    </source>
</evidence>
<dbReference type="PROSITE" id="PS00092">
    <property type="entry name" value="N6_MTASE"/>
    <property type="match status" value="1"/>
</dbReference>
<dbReference type="Proteomes" id="UP000034152">
    <property type="component" value="Unassembled WGS sequence"/>
</dbReference>
<dbReference type="PANTHER" id="PTHR42933">
    <property type="entry name" value="SLR6095 PROTEIN"/>
    <property type="match status" value="1"/>
</dbReference>
<dbReference type="Pfam" id="PF12161">
    <property type="entry name" value="HsdM_N"/>
    <property type="match status" value="1"/>
</dbReference>
<dbReference type="RefSeq" id="WP_048048189.1">
    <property type="nucleotide sequence ID" value="NZ_JJOS01000012.1"/>
</dbReference>
<evidence type="ECO:0000313" key="12">
    <source>
        <dbReference type="Proteomes" id="UP000034152"/>
    </source>
</evidence>
<proteinExistence type="predicted"/>
<dbReference type="Gene3D" id="1.20.1260.30">
    <property type="match status" value="1"/>
</dbReference>
<evidence type="ECO:0000313" key="13">
    <source>
        <dbReference type="Proteomes" id="UP000034578"/>
    </source>
</evidence>
<evidence type="ECO:0000313" key="10">
    <source>
        <dbReference type="EMBL" id="KKG06139.1"/>
    </source>
</evidence>
<dbReference type="EC" id="2.1.1.72" evidence="1"/>
<keyword evidence="11" id="KW-0378">Hydrolase</keyword>
<dbReference type="GO" id="GO:0032259">
    <property type="term" value="P:methylation"/>
    <property type="evidence" value="ECO:0007669"/>
    <property type="project" value="UniProtKB-KW"/>
</dbReference>
<sequence length="845" mass="97449">MTPKLSLSWLENFLEEACESLRGNMDASEYKEYVIAMLFLKRVNDQFEIERNERRVQLEKREVTGEELENGLEREDAYKFFVPKRARWETIKHQKKEVGAELMKVFAALEDANIDQLEGVLKPIDFNKTFGKNKKKIDNADLIELIRHFDSVKLIDDNFEFPDLLGAAYEYLIKYFADSAGKKAGEFYTPRTVVKLMVNILDPMEDAEICDPTVGSGGMLIESYNYVESKYGSASKLTLYGQEKESTPWLLCKLNMFFHNIFDTQIEPGNTLLDPKHLDGAELKRFDIVIANPPFSQNYTTEGMKFKDRYKFWMPTKGKADFMFVQHMISTLKPTGRMAVVMPHGVLFRGGEELKMRKWMINSGYLEAVIGLPPALFYGTGIPASILVINRNGAETREEVLFINADHEYKEGKVQNTLRPEDIEKISYVYRTEQTIDKYSRKVTVEELKAEDFNCNIRRYVDNSPPAEPQDVHAHLHGGIPVAEIDSLSDYWNNYAGIREKLFIPITDSYSQFVPAIESKEDLKIFLDGSIELKNKHEQFSNSLAEWWKENLPSLESLPEKNNVYDLYNAFSATIAARISKLGILDEFKSRGAFASYWDSIFTDLCSVSASRWNAELIPDEELLESQFPEVLKELRDSEARRDELDALFKEVNELEEGTWSEENYEVYPKAELAEVKAQIKALGGELKEIERDIKNKSKQIKALKKAGESYEKVEAEIAALTPRAKALEESMAEEKKRISRHAELEAELKAARKIIKEIKERKGKLAEEARKKIDEEEAKQLILARWELTLYTTVEEYLAQYSRTLRSSLENMWEKYHQPLHSILKDREDASKELAGYLEDLGYE</sequence>
<evidence type="ECO:0000256" key="2">
    <source>
        <dbReference type="ARBA" id="ARBA00022603"/>
    </source>
</evidence>
<dbReference type="InterPro" id="IPR051537">
    <property type="entry name" value="DNA_Adenine_Mtase"/>
</dbReference>
<gene>
    <name evidence="10" type="ORF">DU47_12840</name>
    <name evidence="11" type="ORF">DU80_07055</name>
</gene>
<evidence type="ECO:0000259" key="9">
    <source>
        <dbReference type="Pfam" id="PF12161"/>
    </source>
</evidence>
<feature type="domain" description="DNA methylase adenine-specific" evidence="8">
    <location>
        <begin position="163"/>
        <end position="464"/>
    </location>
</feature>
<keyword evidence="11" id="KW-0255">Endonuclease</keyword>
<evidence type="ECO:0000256" key="3">
    <source>
        <dbReference type="ARBA" id="ARBA00022679"/>
    </source>
</evidence>
<evidence type="ECO:0000259" key="8">
    <source>
        <dbReference type="Pfam" id="PF02384"/>
    </source>
</evidence>
<dbReference type="InterPro" id="IPR038333">
    <property type="entry name" value="T1MK-like_N_sf"/>
</dbReference>
<dbReference type="GO" id="GO:0009307">
    <property type="term" value="P:DNA restriction-modification system"/>
    <property type="evidence" value="ECO:0007669"/>
    <property type="project" value="UniProtKB-KW"/>
</dbReference>
<reference evidence="12 13" key="1">
    <citation type="journal article" date="2015" name="ISME J.">
        <title>Genomic and phenotypic differentiation among Methanosarcina mazei populations from Columbia River sediment.</title>
        <authorList>
            <person name="Youngblut N.D."/>
            <person name="Wirth J.S."/>
            <person name="Henriksen J.R."/>
            <person name="Smith M."/>
            <person name="Simon H."/>
            <person name="Metcalf W.W."/>
            <person name="Whitaker R.J."/>
        </authorList>
    </citation>
    <scope>NUCLEOTIDE SEQUENCE [LARGE SCALE GENOMIC DNA]</scope>
    <source>
        <strain evidence="11 12">1.H.M.2.1</strain>
        <strain evidence="10 13">2.F.A.2.4</strain>
    </source>
</reference>
<dbReference type="PATRIC" id="fig|2209.56.peg.1538"/>
<dbReference type="GO" id="GO:0009007">
    <property type="term" value="F:site-specific DNA-methyltransferase (adenine-specific) activity"/>
    <property type="evidence" value="ECO:0007669"/>
    <property type="project" value="UniProtKB-EC"/>
</dbReference>
<dbReference type="PANTHER" id="PTHR42933:SF3">
    <property type="entry name" value="TYPE I RESTRICTION ENZYME MJAVIII METHYLASE SUBUNIT"/>
    <property type="match status" value="1"/>
</dbReference>
<keyword evidence="4" id="KW-0949">S-adenosyl-L-methionine</keyword>